<dbReference type="Proteomes" id="UP000310576">
    <property type="component" value="Unassembled WGS sequence"/>
</dbReference>
<dbReference type="AlphaFoldDB" id="A0A4S2P665"/>
<comment type="caution">
    <text evidence="1">The sequence shown here is derived from an EMBL/GenBank/DDBJ whole genome shotgun (WGS) entry which is preliminary data.</text>
</comment>
<protein>
    <submittedName>
        <fullName evidence="1">Uncharacterized protein</fullName>
    </submittedName>
</protein>
<gene>
    <name evidence="1" type="ORF">D3M76_05135</name>
</gene>
<evidence type="ECO:0000313" key="1">
    <source>
        <dbReference type="EMBL" id="THA15500.1"/>
    </source>
</evidence>
<sequence>MWVKSRINLPFPSLLSETSCLSINIARVFNGIHGRVYAFDNILSLNTLRLTHLSGILIMGNRPIVENSKFNRIYFKQRILLFINWYACHKVFIFPY</sequence>
<proteinExistence type="predicted"/>
<accession>A0A4S2P665</accession>
<dbReference type="EMBL" id="QXNG01000049">
    <property type="protein sequence ID" value="THA15500.1"/>
    <property type="molecule type" value="Genomic_DNA"/>
</dbReference>
<reference evidence="1 2" key="1">
    <citation type="journal article" date="2019" name="Vet. Microbiol.">
        <title>Development of multi locus sequence typing (MLST) of Rodentibacter pneumotropicus.</title>
        <authorList>
            <person name="Adhikary S."/>
            <person name="Bisgaard M."/>
            <person name="Boot R."/>
            <person name="Benga L."/>
            <person name="Nicklas W."/>
            <person name="Christensen H."/>
        </authorList>
    </citation>
    <scope>NUCLEOTIDE SEQUENCE [LARGE SCALE GENOMIC DNA]</scope>
    <source>
        <strain evidence="1 2">1596_07</strain>
    </source>
</reference>
<organism evidence="1 2">
    <name type="scientific">Rodentibacter pneumotropicus</name>
    <dbReference type="NCBI Taxonomy" id="758"/>
    <lineage>
        <taxon>Bacteria</taxon>
        <taxon>Pseudomonadati</taxon>
        <taxon>Pseudomonadota</taxon>
        <taxon>Gammaproteobacteria</taxon>
        <taxon>Pasteurellales</taxon>
        <taxon>Pasteurellaceae</taxon>
        <taxon>Rodentibacter</taxon>
    </lineage>
</organism>
<name>A0A4S2P665_9PAST</name>
<evidence type="ECO:0000313" key="2">
    <source>
        <dbReference type="Proteomes" id="UP000310576"/>
    </source>
</evidence>